<organism evidence="1 2">
    <name type="scientific">Cutibacterium granulosum TM11</name>
    <dbReference type="NCBI Taxonomy" id="1292373"/>
    <lineage>
        <taxon>Bacteria</taxon>
        <taxon>Bacillati</taxon>
        <taxon>Actinomycetota</taxon>
        <taxon>Actinomycetes</taxon>
        <taxon>Propionibacteriales</taxon>
        <taxon>Propionibacteriaceae</taxon>
        <taxon>Cutibacterium</taxon>
    </lineage>
</organism>
<reference evidence="1 2" key="1">
    <citation type="journal article" date="2013" name="BMC Genomics">
        <title>Comparative genomics reveals distinct host-interacting traits of three major human-associated propionibacteria.</title>
        <authorList>
            <person name="Mak T.N."/>
            <person name="Schmid M."/>
            <person name="Brzuszkiewicz E."/>
            <person name="Zeng G."/>
            <person name="Meyer R."/>
            <person name="Sfanos K.S."/>
            <person name="Brinkmann V."/>
            <person name="Meyer T.F."/>
            <person name="Bruggemann H."/>
        </authorList>
    </citation>
    <scope>NUCLEOTIDE SEQUENCE [LARGE SCALE GENOMIC DNA]</scope>
    <source>
        <strain evidence="1 2">TM11</strain>
    </source>
</reference>
<proteinExistence type="predicted"/>
<evidence type="ECO:0000313" key="2">
    <source>
        <dbReference type="Proteomes" id="UP000053711"/>
    </source>
</evidence>
<gene>
    <name evidence="1" type="ORF">H640_08142</name>
</gene>
<keyword evidence="2" id="KW-1185">Reference proteome</keyword>
<dbReference type="Proteomes" id="UP000053711">
    <property type="component" value="Unassembled WGS sequence"/>
</dbReference>
<protein>
    <submittedName>
        <fullName evidence="1">Signal peptidase I</fullName>
    </submittedName>
</protein>
<dbReference type="EMBL" id="AOST01000072">
    <property type="protein sequence ID" value="ERF63805.1"/>
    <property type="molecule type" value="Genomic_DNA"/>
</dbReference>
<accession>A0ACB4UM80</accession>
<comment type="caution">
    <text evidence="1">The sequence shown here is derived from an EMBL/GenBank/DDBJ whole genome shotgun (WGS) entry which is preliminary data.</text>
</comment>
<evidence type="ECO:0000313" key="1">
    <source>
        <dbReference type="EMBL" id="ERF63805.1"/>
    </source>
</evidence>
<sequence length="268" mass="28659">MDDVEQDGSVSRKTHGETSTSTGGVGTRLLKGIREIVLILLLALVISAVIRAFVGQLFVIPSGSMEQTIEPGDRVAAIKPADFKRGDIVVFKDSGHWLGANPPKRSAAGQFGEFVGVLPNTSSNYLIKRVIGMPGDTVSCCGPKGRMSVNGKPLDENSYLYRTNGVPVEPSQMRFEVRVPRDRIFVMGDHRDASGDSRCHLSDPAPGAYRGASAFIPIDDVVGPAKFTVSPLSRMTHFSTPETFDGIADRSASAPEKADITLHDAGCS</sequence>
<name>A0ACB4UM80_9ACTN</name>